<evidence type="ECO:0000313" key="1">
    <source>
        <dbReference type="EMBL" id="PAU44606.1"/>
    </source>
</evidence>
<accession>A0A2A2CZL3</accession>
<evidence type="ECO:0000313" key="2">
    <source>
        <dbReference type="Proteomes" id="UP000218944"/>
    </source>
</evidence>
<gene>
    <name evidence="1" type="ORF">CK936_33955</name>
</gene>
<proteinExistence type="predicted"/>
<dbReference type="InterPro" id="IPR046222">
    <property type="entry name" value="DUF6255"/>
</dbReference>
<comment type="caution">
    <text evidence="1">The sequence shown here is derived from an EMBL/GenBank/DDBJ whole genome shotgun (WGS) entry which is preliminary data.</text>
</comment>
<reference evidence="1 2" key="1">
    <citation type="submission" date="2017-08" db="EMBL/GenBank/DDBJ databases">
        <title>Genome sequence of Streptomyces albireticuli NRRL B-1670.</title>
        <authorList>
            <person name="Graham D.E."/>
            <person name="Mahan K.M."/>
            <person name="Klingeman D.M."/>
            <person name="Hettich R.L."/>
            <person name="Parry R.J."/>
            <person name="Spain J.C."/>
        </authorList>
    </citation>
    <scope>NUCLEOTIDE SEQUENCE [LARGE SCALE GENOMIC DNA]</scope>
    <source>
        <strain evidence="1 2">NRRL B-1670</strain>
    </source>
</reference>
<sequence>MRKCEHRGRWTHAAGESRCEECGTVRFTDYGPLRLPEPPEAVRPDPARARAADVAAAEWVSRMVRRPLWWGWAQVA</sequence>
<dbReference type="Pfam" id="PF19768">
    <property type="entry name" value="DUF6255"/>
    <property type="match status" value="1"/>
</dbReference>
<dbReference type="RefSeq" id="WP_095584774.1">
    <property type="nucleotide sequence ID" value="NZ_JAJQQQ010000010.1"/>
</dbReference>
<name>A0A2A2CZL3_9ACTN</name>
<dbReference type="Proteomes" id="UP000218944">
    <property type="component" value="Unassembled WGS sequence"/>
</dbReference>
<protein>
    <submittedName>
        <fullName evidence="1">Uncharacterized protein</fullName>
    </submittedName>
</protein>
<organism evidence="1 2">
    <name type="scientific">Streptomyces albireticuli</name>
    <dbReference type="NCBI Taxonomy" id="1940"/>
    <lineage>
        <taxon>Bacteria</taxon>
        <taxon>Bacillati</taxon>
        <taxon>Actinomycetota</taxon>
        <taxon>Actinomycetes</taxon>
        <taxon>Kitasatosporales</taxon>
        <taxon>Streptomycetaceae</taxon>
        <taxon>Streptomyces</taxon>
    </lineage>
</organism>
<keyword evidence="2" id="KW-1185">Reference proteome</keyword>
<dbReference type="AlphaFoldDB" id="A0A2A2CZL3"/>
<dbReference type="EMBL" id="NSJV01000642">
    <property type="protein sequence ID" value="PAU44606.1"/>
    <property type="molecule type" value="Genomic_DNA"/>
</dbReference>